<dbReference type="Gramene" id="TVU12441">
    <property type="protein sequence ID" value="TVU12441"/>
    <property type="gene ID" value="EJB05_46089"/>
</dbReference>
<keyword evidence="6 7" id="KW-0472">Membrane</keyword>
<evidence type="ECO:0000256" key="3">
    <source>
        <dbReference type="ARBA" id="ARBA00022741"/>
    </source>
</evidence>
<keyword evidence="2 7" id="KW-0812">Transmembrane</keyword>
<dbReference type="PANTHER" id="PTHR24223:SF369">
    <property type="entry name" value="ABC TRANSPORTER C FAMILY MEMBER 10"/>
    <property type="match status" value="1"/>
</dbReference>
<dbReference type="EMBL" id="RWGY01000039">
    <property type="protein sequence ID" value="TVU12441.1"/>
    <property type="molecule type" value="Genomic_DNA"/>
</dbReference>
<dbReference type="OrthoDB" id="6500128at2759"/>
<dbReference type="InterPro" id="IPR050173">
    <property type="entry name" value="ABC_transporter_C-like"/>
</dbReference>
<name>A0A5J9TP75_9POAL</name>
<evidence type="ECO:0000256" key="7">
    <source>
        <dbReference type="SAM" id="Phobius"/>
    </source>
</evidence>
<feature type="non-terminal residue" evidence="9">
    <location>
        <position position="1"/>
    </location>
</feature>
<dbReference type="PROSITE" id="PS50929">
    <property type="entry name" value="ABC_TM1F"/>
    <property type="match status" value="1"/>
</dbReference>
<dbReference type="GO" id="GO:0140359">
    <property type="term" value="F:ABC-type transporter activity"/>
    <property type="evidence" value="ECO:0007669"/>
    <property type="project" value="InterPro"/>
</dbReference>
<feature type="transmembrane region" description="Helical" evidence="7">
    <location>
        <begin position="139"/>
        <end position="162"/>
    </location>
</feature>
<organism evidence="9 10">
    <name type="scientific">Eragrostis curvula</name>
    <name type="common">weeping love grass</name>
    <dbReference type="NCBI Taxonomy" id="38414"/>
    <lineage>
        <taxon>Eukaryota</taxon>
        <taxon>Viridiplantae</taxon>
        <taxon>Streptophyta</taxon>
        <taxon>Embryophyta</taxon>
        <taxon>Tracheophyta</taxon>
        <taxon>Spermatophyta</taxon>
        <taxon>Magnoliopsida</taxon>
        <taxon>Liliopsida</taxon>
        <taxon>Poales</taxon>
        <taxon>Poaceae</taxon>
        <taxon>PACMAD clade</taxon>
        <taxon>Chloridoideae</taxon>
        <taxon>Eragrostideae</taxon>
        <taxon>Eragrostidinae</taxon>
        <taxon>Eragrostis</taxon>
    </lineage>
</organism>
<reference evidence="9 10" key="1">
    <citation type="journal article" date="2019" name="Sci. Rep.">
        <title>A high-quality genome of Eragrostis curvula grass provides insights into Poaceae evolution and supports new strategies to enhance forage quality.</title>
        <authorList>
            <person name="Carballo J."/>
            <person name="Santos B.A.C.M."/>
            <person name="Zappacosta D."/>
            <person name="Garbus I."/>
            <person name="Selva J.P."/>
            <person name="Gallo C.A."/>
            <person name="Diaz A."/>
            <person name="Albertini E."/>
            <person name="Caccamo M."/>
            <person name="Echenique V."/>
        </authorList>
    </citation>
    <scope>NUCLEOTIDE SEQUENCE [LARGE SCALE GENOMIC DNA]</scope>
    <source>
        <strain evidence="10">cv. Victoria</strain>
        <tissue evidence="9">Leaf</tissue>
    </source>
</reference>
<dbReference type="InterPro" id="IPR011527">
    <property type="entry name" value="ABC1_TM_dom"/>
</dbReference>
<dbReference type="AlphaFoldDB" id="A0A5J9TP75"/>
<evidence type="ECO:0000256" key="1">
    <source>
        <dbReference type="ARBA" id="ARBA00022448"/>
    </source>
</evidence>
<accession>A0A5J9TP75</accession>
<dbReference type="PANTHER" id="PTHR24223">
    <property type="entry name" value="ATP-BINDING CASSETTE SUB-FAMILY C"/>
    <property type="match status" value="1"/>
</dbReference>
<comment type="caution">
    <text evidence="9">The sequence shown here is derived from an EMBL/GenBank/DDBJ whole genome shotgun (WGS) entry which is preliminary data.</text>
</comment>
<dbReference type="SUPFAM" id="SSF90123">
    <property type="entry name" value="ABC transporter transmembrane region"/>
    <property type="match status" value="1"/>
</dbReference>
<evidence type="ECO:0000256" key="5">
    <source>
        <dbReference type="ARBA" id="ARBA00022989"/>
    </source>
</evidence>
<evidence type="ECO:0000256" key="6">
    <source>
        <dbReference type="ARBA" id="ARBA00023136"/>
    </source>
</evidence>
<dbReference type="GO" id="GO:0016020">
    <property type="term" value="C:membrane"/>
    <property type="evidence" value="ECO:0007669"/>
    <property type="project" value="InterPro"/>
</dbReference>
<proteinExistence type="predicted"/>
<evidence type="ECO:0000256" key="4">
    <source>
        <dbReference type="ARBA" id="ARBA00022840"/>
    </source>
</evidence>
<feature type="transmembrane region" description="Helical" evidence="7">
    <location>
        <begin position="100"/>
        <end position="119"/>
    </location>
</feature>
<dbReference type="Gene3D" id="1.20.1560.10">
    <property type="entry name" value="ABC transporter type 1, transmembrane domain"/>
    <property type="match status" value="1"/>
</dbReference>
<keyword evidence="5 7" id="KW-1133">Transmembrane helix</keyword>
<keyword evidence="4" id="KW-0067">ATP-binding</keyword>
<dbReference type="GO" id="GO:0005524">
    <property type="term" value="F:ATP binding"/>
    <property type="evidence" value="ECO:0007669"/>
    <property type="project" value="UniProtKB-KW"/>
</dbReference>
<protein>
    <recommendedName>
        <fullName evidence="8">ABC transmembrane type-1 domain-containing protein</fullName>
    </recommendedName>
</protein>
<dbReference type="InterPro" id="IPR036640">
    <property type="entry name" value="ABC1_TM_sf"/>
</dbReference>
<dbReference type="Pfam" id="PF00664">
    <property type="entry name" value="ABC_membrane"/>
    <property type="match status" value="1"/>
</dbReference>
<evidence type="ECO:0000256" key="2">
    <source>
        <dbReference type="ARBA" id="ARBA00022692"/>
    </source>
</evidence>
<gene>
    <name evidence="9" type="ORF">EJB05_46089</name>
</gene>
<evidence type="ECO:0000259" key="8">
    <source>
        <dbReference type="PROSITE" id="PS50929"/>
    </source>
</evidence>
<keyword evidence="10" id="KW-1185">Reference proteome</keyword>
<sequence length="284" mass="31478">MSDGEIIRSAPYQDLLTYCQEFQNLVNAHKDTIGVSDLNKVDPRIAKEISIKDTSDVQGSRYIESAKPSPADQLIETEEREMGDTGLKPYILYLCQNKGFLYSSLCVMCHIVFISGQISQNSWMAANVQNSDVSTLKLISVYIAIGVGTMFFLLFRSLSVVLGMQTSRSFFSQLLTSLFRAPMSFFDSTPLGRVLSRQSVAGSTRSYLFSLRNTAADAMADESNALEKRKDCKLHFCAKRKCDIVGLGWIDCYCCEIFPPSTPCFNNMDGCLAKCPSCSSTVHG</sequence>
<evidence type="ECO:0000313" key="10">
    <source>
        <dbReference type="Proteomes" id="UP000324897"/>
    </source>
</evidence>
<keyword evidence="1" id="KW-0813">Transport</keyword>
<keyword evidence="3" id="KW-0547">Nucleotide-binding</keyword>
<feature type="domain" description="ABC transmembrane type-1" evidence="8">
    <location>
        <begin position="113"/>
        <end position="197"/>
    </location>
</feature>
<dbReference type="Proteomes" id="UP000324897">
    <property type="component" value="Chromosome 3"/>
</dbReference>
<evidence type="ECO:0000313" key="9">
    <source>
        <dbReference type="EMBL" id="TVU12441.1"/>
    </source>
</evidence>